<dbReference type="AlphaFoldDB" id="S9VJM5"/>
<accession>S9VJM5</accession>
<evidence type="ECO:0000313" key="5">
    <source>
        <dbReference type="Proteomes" id="UP000515908"/>
    </source>
</evidence>
<dbReference type="InterPro" id="IPR013785">
    <property type="entry name" value="Aldolase_TIM"/>
</dbReference>
<keyword evidence="3" id="KW-0560">Oxidoreductase</keyword>
<keyword evidence="5" id="KW-1185">Reference proteome</keyword>
<gene>
    <name evidence="4" type="ORF">ADEAN_000439600</name>
</gene>
<dbReference type="CDD" id="cd04730">
    <property type="entry name" value="NPD_like"/>
    <property type="match status" value="1"/>
</dbReference>
<keyword evidence="1" id="KW-0285">Flavoprotein</keyword>
<evidence type="ECO:0000313" key="4">
    <source>
        <dbReference type="EMBL" id="CAD2216918.1"/>
    </source>
</evidence>
<proteinExistence type="predicted"/>
<dbReference type="Proteomes" id="UP000515908">
    <property type="component" value="Chromosome 07"/>
</dbReference>
<dbReference type="Pfam" id="PF03060">
    <property type="entry name" value="NMO"/>
    <property type="match status" value="2"/>
</dbReference>
<dbReference type="PANTHER" id="PTHR32332:SF20">
    <property type="entry name" value="2-NITROPROPANE DIOXYGENASE-LIKE PROTEIN"/>
    <property type="match status" value="1"/>
</dbReference>
<evidence type="ECO:0000256" key="1">
    <source>
        <dbReference type="ARBA" id="ARBA00022630"/>
    </source>
</evidence>
<dbReference type="GO" id="GO:0005737">
    <property type="term" value="C:cytoplasm"/>
    <property type="evidence" value="ECO:0007669"/>
    <property type="project" value="UniProtKB-ARBA"/>
</dbReference>
<dbReference type="OrthoDB" id="10265891at2759"/>
<protein>
    <submittedName>
        <fullName evidence="4">IMP dehydrogenase / GMP reductase domain/Nitronate monooxygenase/Dihydroorotate dehydrogenase/FMN-dependent dehydrogenase, putative</fullName>
    </submittedName>
</protein>
<dbReference type="VEuPathDB" id="TriTrypDB:ADEAN_000439600"/>
<organism evidence="4 5">
    <name type="scientific">Angomonas deanei</name>
    <dbReference type="NCBI Taxonomy" id="59799"/>
    <lineage>
        <taxon>Eukaryota</taxon>
        <taxon>Discoba</taxon>
        <taxon>Euglenozoa</taxon>
        <taxon>Kinetoplastea</taxon>
        <taxon>Metakinetoplastina</taxon>
        <taxon>Trypanosomatida</taxon>
        <taxon>Trypanosomatidae</taxon>
        <taxon>Strigomonadinae</taxon>
        <taxon>Angomonas</taxon>
    </lineage>
</organism>
<keyword evidence="4" id="KW-0503">Monooxygenase</keyword>
<sequence length="319" mass="33889">MSVVNRVSKLFQVQYPIVSGGMVYCSGWRLASAVSNAGGLGLLGSGSMSHELFVRQLQQCKQATDKPFGVNVVINRDVSAYMKTIIEEKVPIVFTSAGSPKVYTKELQKHGITVVHVVPSLKLALKCQAEGVDAVVVEGTEAGGHNGLEEITTMCLVPNVRAHLDPAIPVIAAGGIGHGRAMAAAIALGAEGVQVGTRFAVTQESSMADKTKELLTHAKEGDTVLTIKQIGPTRMYLNEFGKKMHQMSVANASKEEMAAAYGKHNTRRGMLEGEVVDGEIEIGQVVAQCEGAIPTAAEVVKGMVSEYNEAIDSLSRQKL</sequence>
<dbReference type="InterPro" id="IPR004136">
    <property type="entry name" value="NMO"/>
</dbReference>
<evidence type="ECO:0000256" key="3">
    <source>
        <dbReference type="ARBA" id="ARBA00023002"/>
    </source>
</evidence>
<dbReference type="SUPFAM" id="SSF51412">
    <property type="entry name" value="Inosine monophosphate dehydrogenase (IMPDH)"/>
    <property type="match status" value="1"/>
</dbReference>
<name>S9VJM5_9TRYP</name>
<dbReference type="GO" id="GO:0018580">
    <property type="term" value="F:nitronate monooxygenase activity"/>
    <property type="evidence" value="ECO:0007669"/>
    <property type="project" value="InterPro"/>
</dbReference>
<keyword evidence="2" id="KW-0288">FMN</keyword>
<dbReference type="PANTHER" id="PTHR32332">
    <property type="entry name" value="2-NITROPROPANE DIOXYGENASE"/>
    <property type="match status" value="1"/>
</dbReference>
<evidence type="ECO:0000256" key="2">
    <source>
        <dbReference type="ARBA" id="ARBA00022643"/>
    </source>
</evidence>
<dbReference type="Gene3D" id="3.20.20.70">
    <property type="entry name" value="Aldolase class I"/>
    <property type="match status" value="1"/>
</dbReference>
<reference evidence="4 5" key="1">
    <citation type="submission" date="2020-08" db="EMBL/GenBank/DDBJ databases">
        <authorList>
            <person name="Newling K."/>
            <person name="Davey J."/>
            <person name="Forrester S."/>
        </authorList>
    </citation>
    <scope>NUCLEOTIDE SEQUENCE [LARGE SCALE GENOMIC DNA]</scope>
    <source>
        <strain evidence="5">Crithidia deanei Carvalho (ATCC PRA-265)</strain>
    </source>
</reference>
<dbReference type="EMBL" id="LR877151">
    <property type="protein sequence ID" value="CAD2216918.1"/>
    <property type="molecule type" value="Genomic_DNA"/>
</dbReference>